<evidence type="ECO:0000256" key="4">
    <source>
        <dbReference type="ARBA" id="ARBA00022518"/>
    </source>
</evidence>
<keyword evidence="6 12" id="KW-1048">Host nucleus</keyword>
<evidence type="ECO:0000256" key="8">
    <source>
        <dbReference type="ARBA" id="ARBA00023015"/>
    </source>
</evidence>
<keyword evidence="11 12" id="KW-0804">Transcription</keyword>
<evidence type="ECO:0000256" key="10">
    <source>
        <dbReference type="ARBA" id="ARBA00023159"/>
    </source>
</evidence>
<evidence type="ECO:0000256" key="7">
    <source>
        <dbReference type="ARBA" id="ARBA00022705"/>
    </source>
</evidence>
<feature type="region of interest" description="DNA-binding domain" evidence="12">
    <location>
        <begin position="313"/>
        <end position="396"/>
    </location>
</feature>
<evidence type="ECO:0000256" key="9">
    <source>
        <dbReference type="ARBA" id="ARBA00023125"/>
    </source>
</evidence>
<dbReference type="Pfam" id="PF00511">
    <property type="entry name" value="PPV_E2_C"/>
    <property type="match status" value="1"/>
</dbReference>
<dbReference type="GO" id="GO:0042025">
    <property type="term" value="C:host cell nucleus"/>
    <property type="evidence" value="ECO:0007669"/>
    <property type="project" value="UniProtKB-SubCell"/>
</dbReference>
<keyword evidence="7 12" id="KW-0235">DNA replication</keyword>
<keyword evidence="8 12" id="KW-0805">Transcription regulation</keyword>
<accession>A0A385PJR0</accession>
<feature type="region of interest" description="Disordered" evidence="13">
    <location>
        <begin position="205"/>
        <end position="301"/>
    </location>
</feature>
<dbReference type="Pfam" id="PF00508">
    <property type="entry name" value="PPV_E2_N"/>
    <property type="match status" value="1"/>
</dbReference>
<feature type="domain" description="Papillomavirus E2 C-terminal" evidence="15">
    <location>
        <begin position="315"/>
        <end position="393"/>
    </location>
</feature>
<comment type="subunit">
    <text evidence="12">Binds DNA as homodimer. Interacts with protein E1; this interaction greatly increases E1 DNA-binding activity. Interacts with protein L1; this interaction enhances E2-dependent replication and transcription activation. Interacts with protein L2; this interaction inhibits E2 transcriptional activity but not DNA replication function E2. Interacts with protein E7; this interaction inhibits E7 oncogenic activity. Interacts with host TAF1; this interaction modulates E2-dependent transcriptional regulation. Interacts with host BRD4; this interaction mediates E2 transcriptional activation function. Additionally, the interaction with host BRD4 on mitotic chromosomes mediates tethering of the viral genome. Interacts with host TOPBP1; this interaction is required for optimal viral DNA replication.</text>
</comment>
<feature type="compositionally biased region" description="Polar residues" evidence="13">
    <location>
        <begin position="219"/>
        <end position="228"/>
    </location>
</feature>
<evidence type="ECO:0000256" key="11">
    <source>
        <dbReference type="ARBA" id="ARBA00023163"/>
    </source>
</evidence>
<dbReference type="InterPro" id="IPR012677">
    <property type="entry name" value="Nucleotide-bd_a/b_plait_sf"/>
</dbReference>
<dbReference type="SUPFAM" id="SSF54957">
    <property type="entry name" value="Viral DNA-binding domain"/>
    <property type="match status" value="1"/>
</dbReference>
<keyword evidence="12" id="KW-1017">Isopeptide bond</keyword>
<comment type="PTM">
    <text evidence="12">Phosphorylated.</text>
</comment>
<feature type="cross-link" description="Glycyl lysine isopeptide (Lys-Gly) (interchain with G-Cter in SUMO)" evidence="12">
    <location>
        <position position="320"/>
    </location>
</feature>
<keyword evidence="4 12" id="KW-0244">Early protein</keyword>
<evidence type="ECO:0000256" key="13">
    <source>
        <dbReference type="SAM" id="MobiDB-lite"/>
    </source>
</evidence>
<dbReference type="Gene3D" id="3.30.70.330">
    <property type="match status" value="1"/>
</dbReference>
<protein>
    <recommendedName>
        <fullName evidence="12">Regulatory protein E2</fullName>
    </recommendedName>
</protein>
<dbReference type="InterPro" id="IPR033668">
    <property type="entry name" value="Reg_prot_E2"/>
</dbReference>
<comment type="PTM">
    <text evidence="12">Sumoylation plays a regulatory role in E2 transcriptional activity.</text>
</comment>
<gene>
    <name evidence="12" type="primary">E2</name>
</gene>
<reference evidence="16" key="1">
    <citation type="journal article" date="2018" name="Nat. Med.">
        <title>Expanded skin virome in DOCK8-deficient patients.</title>
        <authorList>
            <consortium name="NISC Comparative Sequencing Program"/>
            <person name="Tirosh O."/>
            <person name="Conlan S."/>
            <person name="Deming C."/>
            <person name="Lee-Lin S.Q."/>
            <person name="Huang X."/>
            <person name="Su H.C."/>
            <person name="Freeman A.F."/>
            <person name="Segre J.A."/>
            <person name="Kong H.H."/>
        </authorList>
    </citation>
    <scope>NUCLEOTIDE SEQUENCE</scope>
    <source>
        <strain evidence="16">HPV-mSK_160</strain>
    </source>
</reference>
<evidence type="ECO:0000259" key="15">
    <source>
        <dbReference type="Pfam" id="PF00511"/>
    </source>
</evidence>
<sequence>MNQNDLTERLDALQTQLMTLYETNPTDLKSQITHYQLLRKEGVLQYYARKEGYDRLGLQYIPPLKVSEHHAKTAIKMILVLESLSKSEYASEQWTFADCSADRFNSPPKNCMKKHSFEVEVWFDNDKKNTFPYINWRDIYYQDENDEWHKVKGEVDYNGLYFTELDGTRNYFLLFEKDAYRYGKTGTWTVNYNNQQILPFVTSSSRKSISDTKEDTTDGEPSTSFSTSQEKDNRRRTLRPQEGSPSSTTRYTRRRRRGGGEQGESPPSTKRRRGAQSDGTSDYVSAEEVGRSHRSVQRTGLGRVERLKEEARDPPIIQLKGGANSLKCWRNRFKIKHKNSFIAITTVYKWVANTNADVVESRLMVAFKDNAQRAAFIASVHIPKGVSMSLGSLDSL</sequence>
<dbReference type="Gene3D" id="2.170.200.10">
    <property type="entry name" value="Papillomavirus E2 early protein domain"/>
    <property type="match status" value="1"/>
</dbReference>
<comment type="subcellular location">
    <subcellularLocation>
        <location evidence="1 12">Host nucleus</location>
    </subcellularLocation>
</comment>
<dbReference type="GO" id="GO:0006260">
    <property type="term" value="P:DNA replication"/>
    <property type="evidence" value="ECO:0007669"/>
    <property type="project" value="UniProtKB-KW"/>
</dbReference>
<keyword evidence="12" id="KW-0832">Ubl conjugation</keyword>
<feature type="domain" description="Papillomavirus E2 N-terminal" evidence="14">
    <location>
        <begin position="5"/>
        <end position="199"/>
    </location>
</feature>
<dbReference type="InterPro" id="IPR036050">
    <property type="entry name" value="Regulatory_protein_E2_N"/>
</dbReference>
<evidence type="ECO:0000256" key="2">
    <source>
        <dbReference type="ARBA" id="ARBA00007794"/>
    </source>
</evidence>
<keyword evidence="3 12" id="KW-0678">Repressor</keyword>
<dbReference type="HAMAP" id="MF_04001">
    <property type="entry name" value="PPV_E2"/>
    <property type="match status" value="1"/>
</dbReference>
<name>A0A385PJR0_9PAPI</name>
<comment type="caution">
    <text evidence="12">Lacks conserved residue(s) required for the propagation of feature annotation.</text>
</comment>
<dbReference type="InterPro" id="IPR000427">
    <property type="entry name" value="Papillomavirus_E2_C"/>
</dbReference>
<dbReference type="InterPro" id="IPR035975">
    <property type="entry name" value="E2/EBNA1_C_sf"/>
</dbReference>
<keyword evidence="10 12" id="KW-0010">Activator</keyword>
<dbReference type="InterPro" id="IPR042503">
    <property type="entry name" value="Regulatory_protein_E2_N_1"/>
</dbReference>
<comment type="similarity">
    <text evidence="2">Belongs to the papillomaviridae E8^E2C protein family.</text>
</comment>
<keyword evidence="9 12" id="KW-0238">DNA-binding</keyword>
<organism evidence="16">
    <name type="scientific">Human papillomavirus</name>
    <dbReference type="NCBI Taxonomy" id="10566"/>
    <lineage>
        <taxon>Viruses</taxon>
        <taxon>Monodnaviria</taxon>
        <taxon>Shotokuvirae</taxon>
        <taxon>Cossaviricota</taxon>
        <taxon>Papovaviricetes</taxon>
        <taxon>Zurhausenvirales</taxon>
        <taxon>Papillomaviridae</taxon>
    </lineage>
</organism>
<dbReference type="Gene3D" id="1.10.287.30">
    <property type="entry name" value="E2 (early) protein, N terminal domain, subdomain 1"/>
    <property type="match status" value="1"/>
</dbReference>
<dbReference type="GO" id="GO:0006351">
    <property type="term" value="P:DNA-templated transcription"/>
    <property type="evidence" value="ECO:0007669"/>
    <property type="project" value="UniProtKB-UniRule"/>
</dbReference>
<proteinExistence type="inferred from homology"/>
<dbReference type="GO" id="GO:0039693">
    <property type="term" value="P:viral DNA genome replication"/>
    <property type="evidence" value="ECO:0007669"/>
    <property type="project" value="UniProtKB-UniRule"/>
</dbReference>
<evidence type="ECO:0000313" key="16">
    <source>
        <dbReference type="EMBL" id="AYA94267.1"/>
    </source>
</evidence>
<evidence type="ECO:0000256" key="1">
    <source>
        <dbReference type="ARBA" id="ARBA00004147"/>
    </source>
</evidence>
<evidence type="ECO:0000256" key="12">
    <source>
        <dbReference type="HAMAP-Rule" id="MF_04001"/>
    </source>
</evidence>
<evidence type="ECO:0000256" key="3">
    <source>
        <dbReference type="ARBA" id="ARBA00022491"/>
    </source>
</evidence>
<dbReference type="InterPro" id="IPR001866">
    <property type="entry name" value="PPV_E2_N"/>
</dbReference>
<keyword evidence="5 12" id="KW-0597">Phosphoprotein</keyword>
<dbReference type="GO" id="GO:0003700">
    <property type="term" value="F:DNA-binding transcription factor activity"/>
    <property type="evidence" value="ECO:0007669"/>
    <property type="project" value="UniProtKB-UniRule"/>
</dbReference>
<comment type="similarity">
    <text evidence="12">Belongs to the papillomaviridae E2 protein family.</text>
</comment>
<comment type="function">
    <text evidence="12">Plays a role in the initiation of viral DNA replication. A dimer of E2 interacts with a dimer of E1 in order to improve specificity of E1 DNA binding activity. Once the complex recognizes and binds DNA at specific sites, the E2 dimer is removed from DNA. E2 also regulates viral transcription through binding to the E2RE response element (5'-ACCNNNNNNGGT-3') present in multiple copies in the regulatory regions of the viral genome. Activates or represses transcription depending on E2RE's position with regards to proximal promoter elements including the TATA-box. Repression occurs by sterically hindering the assembly of the transcription initiation complex.</text>
</comment>
<dbReference type="GO" id="GO:0000166">
    <property type="term" value="F:nucleotide binding"/>
    <property type="evidence" value="ECO:0007669"/>
    <property type="project" value="UniProtKB-UniRule"/>
</dbReference>
<evidence type="ECO:0000259" key="14">
    <source>
        <dbReference type="Pfam" id="PF00508"/>
    </source>
</evidence>
<dbReference type="InterPro" id="IPR042504">
    <property type="entry name" value="Regulatory_protein_E2_N_2"/>
</dbReference>
<dbReference type="GO" id="GO:0006275">
    <property type="term" value="P:regulation of DNA replication"/>
    <property type="evidence" value="ECO:0007669"/>
    <property type="project" value="UniProtKB-UniRule"/>
</dbReference>
<dbReference type="GO" id="GO:0003677">
    <property type="term" value="F:DNA binding"/>
    <property type="evidence" value="ECO:0007669"/>
    <property type="project" value="UniProtKB-UniRule"/>
</dbReference>
<dbReference type="EMBL" id="MH777302">
    <property type="protein sequence ID" value="AYA94267.1"/>
    <property type="molecule type" value="Genomic_DNA"/>
</dbReference>
<evidence type="ECO:0000256" key="5">
    <source>
        <dbReference type="ARBA" id="ARBA00022553"/>
    </source>
</evidence>
<dbReference type="SUPFAM" id="SSF51332">
    <property type="entry name" value="E2 regulatory, transactivation domain"/>
    <property type="match status" value="1"/>
</dbReference>
<evidence type="ECO:0000256" key="6">
    <source>
        <dbReference type="ARBA" id="ARBA00022562"/>
    </source>
</evidence>